<dbReference type="CDD" id="cd02079">
    <property type="entry name" value="P-type_ATPase_HM"/>
    <property type="match status" value="1"/>
</dbReference>
<evidence type="ECO:0000256" key="1">
    <source>
        <dbReference type="ARBA" id="ARBA00004370"/>
    </source>
</evidence>
<dbReference type="InterPro" id="IPR023298">
    <property type="entry name" value="ATPase_P-typ_TM_dom_sf"/>
</dbReference>
<evidence type="ECO:0000256" key="7">
    <source>
        <dbReference type="ARBA" id="ARBA00023136"/>
    </source>
</evidence>
<feature type="transmembrane region" description="Helical" evidence="8">
    <location>
        <begin position="258"/>
        <end position="278"/>
    </location>
</feature>
<dbReference type="InterPro" id="IPR036412">
    <property type="entry name" value="HAD-like_sf"/>
</dbReference>
<sequence>MIKLTTIECSNSFCEENEEEFEEDSFFEDHFWYFLIPAAVLLTISIYLEIAFELIYIDQILAIFSILLSGSGVMKEAFEDIMEKKITANILMLIAAIASFFIFHGQEGATALLLYAIAERLEEITAGKSRNAIKELLELAPDFALLKIENGYKNVPSEEVEIGSIVGIRPGMKVPLDGIIVKGGSYFDESAITGESIPVFKKEGGDVFAASLNSDSFVDIEVTRESKNTIVAQIAESVKFAQQNKSDQERFIEKFARYYTPIILLSSIFVMIVPLLFNLNFYDWFYRGLILLVVSCPCALTLSTPLANIASLTKQAREGILIKGNKFIEKIKDIEVFAFDKTGTLTEGNLKLFDVIAYNGATKTDVINIAASLESLSEHPIGKTIVKHAKEMKLPFLSIADFKVFKGKGIQGQIDGESFYVGSQNFIEELRYKMPVDDIKEIENSGTTPIFLGNSKNLLGILSIRDVLRVSAPILIKGLKKRGYETVLISGDNQRVCNSIGACLDIDQTLGEHLPEQKLQEIQNLKERYKGVAMVGDGINDAPALALADLSIAVGASATDITLETADIIIINDDLKKILTYIDISKKTNRKIKQNIWTSILVKVSFAILTVLGLMTLWIAVGVGDMGVSLAILVNSMMIFRYRFLYKEISREEIESEAKLIICEHCDTKNIIPQHHGRDMVENGENLVCWKSILSSEELETCDEELPLHCPYCQDKMDLK</sequence>
<feature type="transmembrane region" description="Helical" evidence="8">
    <location>
        <begin position="31"/>
        <end position="48"/>
    </location>
</feature>
<dbReference type="InterPro" id="IPR051014">
    <property type="entry name" value="Cation_Transport_ATPase_IB"/>
</dbReference>
<feature type="domain" description="P-type ATPase A" evidence="9">
    <location>
        <begin position="139"/>
        <end position="239"/>
    </location>
</feature>
<evidence type="ECO:0000313" key="10">
    <source>
        <dbReference type="EMBL" id="KKN01604.1"/>
    </source>
</evidence>
<keyword evidence="6 8" id="KW-1133">Transmembrane helix</keyword>
<dbReference type="Pfam" id="PF00122">
    <property type="entry name" value="E1-E2_ATPase"/>
    <property type="match status" value="1"/>
</dbReference>
<dbReference type="Gene3D" id="3.40.50.1000">
    <property type="entry name" value="HAD superfamily/HAD-like"/>
    <property type="match status" value="1"/>
</dbReference>
<dbReference type="Gene3D" id="2.70.150.10">
    <property type="entry name" value="Calcium-transporting ATPase, cytoplasmic transduction domain A"/>
    <property type="match status" value="1"/>
</dbReference>
<dbReference type="Pfam" id="PF00702">
    <property type="entry name" value="Hydrolase"/>
    <property type="match status" value="1"/>
</dbReference>
<evidence type="ECO:0000256" key="3">
    <source>
        <dbReference type="ARBA" id="ARBA00022692"/>
    </source>
</evidence>
<name>A0A0F9M787_9ZZZZ</name>
<protein>
    <recommendedName>
        <fullName evidence="9">P-type ATPase A domain-containing protein</fullName>
    </recommendedName>
</protein>
<feature type="transmembrane region" description="Helical" evidence="8">
    <location>
        <begin position="55"/>
        <end position="74"/>
    </location>
</feature>
<evidence type="ECO:0000256" key="4">
    <source>
        <dbReference type="ARBA" id="ARBA00022723"/>
    </source>
</evidence>
<dbReference type="Gene3D" id="3.40.1110.10">
    <property type="entry name" value="Calcium-transporting ATPase, cytoplasmic domain N"/>
    <property type="match status" value="1"/>
</dbReference>
<dbReference type="GO" id="GO:0046872">
    <property type="term" value="F:metal ion binding"/>
    <property type="evidence" value="ECO:0007669"/>
    <property type="project" value="UniProtKB-KW"/>
</dbReference>
<dbReference type="InterPro" id="IPR044492">
    <property type="entry name" value="P_typ_ATPase_HD_dom"/>
</dbReference>
<comment type="similarity">
    <text evidence="2">Belongs to the cation transport ATPase (P-type) (TC 3.A.3) family. Type IB subfamily.</text>
</comment>
<keyword evidence="5" id="KW-1278">Translocase</keyword>
<dbReference type="AlphaFoldDB" id="A0A0F9M787"/>
<evidence type="ECO:0000256" key="5">
    <source>
        <dbReference type="ARBA" id="ARBA00022967"/>
    </source>
</evidence>
<feature type="transmembrane region" description="Helical" evidence="8">
    <location>
        <begin position="596"/>
        <end position="620"/>
    </location>
</feature>
<keyword evidence="7 8" id="KW-0472">Membrane</keyword>
<dbReference type="InterPro" id="IPR023299">
    <property type="entry name" value="ATPase_P-typ_cyto_dom_N"/>
</dbReference>
<comment type="caution">
    <text evidence="10">The sequence shown here is derived from an EMBL/GenBank/DDBJ whole genome shotgun (WGS) entry which is preliminary data.</text>
</comment>
<evidence type="ECO:0000256" key="8">
    <source>
        <dbReference type="SAM" id="Phobius"/>
    </source>
</evidence>
<dbReference type="GO" id="GO:0016020">
    <property type="term" value="C:membrane"/>
    <property type="evidence" value="ECO:0007669"/>
    <property type="project" value="UniProtKB-SubCell"/>
</dbReference>
<accession>A0A0F9M787</accession>
<dbReference type="GO" id="GO:0016887">
    <property type="term" value="F:ATP hydrolysis activity"/>
    <property type="evidence" value="ECO:0007669"/>
    <property type="project" value="InterPro"/>
</dbReference>
<gene>
    <name evidence="10" type="ORF">LCGC14_1126100</name>
</gene>
<dbReference type="SFLD" id="SFLDS00003">
    <property type="entry name" value="Haloacid_Dehalogenase"/>
    <property type="match status" value="1"/>
</dbReference>
<dbReference type="SUPFAM" id="SSF81653">
    <property type="entry name" value="Calcium ATPase, transduction domain A"/>
    <property type="match status" value="1"/>
</dbReference>
<dbReference type="SUPFAM" id="SSF56784">
    <property type="entry name" value="HAD-like"/>
    <property type="match status" value="1"/>
</dbReference>
<dbReference type="InterPro" id="IPR027256">
    <property type="entry name" value="P-typ_ATPase_IB"/>
</dbReference>
<dbReference type="SFLD" id="SFLDG00002">
    <property type="entry name" value="C1.7:_P-type_atpase_like"/>
    <property type="match status" value="1"/>
</dbReference>
<evidence type="ECO:0000259" key="9">
    <source>
        <dbReference type="Pfam" id="PF00122"/>
    </source>
</evidence>
<reference evidence="10" key="1">
    <citation type="journal article" date="2015" name="Nature">
        <title>Complex archaea that bridge the gap between prokaryotes and eukaryotes.</title>
        <authorList>
            <person name="Spang A."/>
            <person name="Saw J.H."/>
            <person name="Jorgensen S.L."/>
            <person name="Zaremba-Niedzwiedzka K."/>
            <person name="Martijn J."/>
            <person name="Lind A.E."/>
            <person name="van Eijk R."/>
            <person name="Schleper C."/>
            <person name="Guy L."/>
            <person name="Ettema T.J."/>
        </authorList>
    </citation>
    <scope>NUCLEOTIDE SEQUENCE</scope>
</reference>
<feature type="transmembrane region" description="Helical" evidence="8">
    <location>
        <begin position="284"/>
        <end position="307"/>
    </location>
</feature>
<dbReference type="GO" id="GO:0019829">
    <property type="term" value="F:ATPase-coupled monoatomic cation transmembrane transporter activity"/>
    <property type="evidence" value="ECO:0007669"/>
    <property type="project" value="InterPro"/>
</dbReference>
<organism evidence="10">
    <name type="scientific">marine sediment metagenome</name>
    <dbReference type="NCBI Taxonomy" id="412755"/>
    <lineage>
        <taxon>unclassified sequences</taxon>
        <taxon>metagenomes</taxon>
        <taxon>ecological metagenomes</taxon>
    </lineage>
</organism>
<feature type="transmembrane region" description="Helical" evidence="8">
    <location>
        <begin position="86"/>
        <end position="103"/>
    </location>
</feature>
<dbReference type="SUPFAM" id="SSF81665">
    <property type="entry name" value="Calcium ATPase, transmembrane domain M"/>
    <property type="match status" value="1"/>
</dbReference>
<comment type="subcellular location">
    <subcellularLocation>
        <location evidence="1">Membrane</location>
    </subcellularLocation>
</comment>
<dbReference type="NCBIfam" id="TIGR01525">
    <property type="entry name" value="ATPase-IB_hvy"/>
    <property type="match status" value="1"/>
</dbReference>
<dbReference type="PANTHER" id="PTHR48085:SF5">
    <property type="entry name" value="CADMIUM_ZINC-TRANSPORTING ATPASE HMA4-RELATED"/>
    <property type="match status" value="1"/>
</dbReference>
<dbReference type="SFLD" id="SFLDF00027">
    <property type="entry name" value="p-type_atpase"/>
    <property type="match status" value="1"/>
</dbReference>
<keyword evidence="4" id="KW-0479">Metal-binding</keyword>
<dbReference type="PRINTS" id="PR00119">
    <property type="entry name" value="CATATPASE"/>
</dbReference>
<dbReference type="InterPro" id="IPR001757">
    <property type="entry name" value="P_typ_ATPase"/>
</dbReference>
<dbReference type="InterPro" id="IPR018303">
    <property type="entry name" value="ATPase_P-typ_P_site"/>
</dbReference>
<evidence type="ECO:0000256" key="2">
    <source>
        <dbReference type="ARBA" id="ARBA00006024"/>
    </source>
</evidence>
<dbReference type="NCBIfam" id="TIGR01494">
    <property type="entry name" value="ATPase_P-type"/>
    <property type="match status" value="1"/>
</dbReference>
<dbReference type="InterPro" id="IPR059000">
    <property type="entry name" value="ATPase_P-type_domA"/>
</dbReference>
<dbReference type="PANTHER" id="PTHR48085">
    <property type="entry name" value="CADMIUM/ZINC-TRANSPORTING ATPASE HMA2-RELATED"/>
    <property type="match status" value="1"/>
</dbReference>
<dbReference type="EMBL" id="LAZR01005242">
    <property type="protein sequence ID" value="KKN01604.1"/>
    <property type="molecule type" value="Genomic_DNA"/>
</dbReference>
<proteinExistence type="inferred from homology"/>
<keyword evidence="3 8" id="KW-0812">Transmembrane</keyword>
<evidence type="ECO:0000256" key="6">
    <source>
        <dbReference type="ARBA" id="ARBA00022989"/>
    </source>
</evidence>
<dbReference type="GO" id="GO:0005524">
    <property type="term" value="F:ATP binding"/>
    <property type="evidence" value="ECO:0007669"/>
    <property type="project" value="InterPro"/>
</dbReference>
<dbReference type="FunFam" id="2.70.150.10:FF:000002">
    <property type="entry name" value="Copper-transporting ATPase 1, putative"/>
    <property type="match status" value="1"/>
</dbReference>
<dbReference type="InterPro" id="IPR023214">
    <property type="entry name" value="HAD_sf"/>
</dbReference>
<dbReference type="PROSITE" id="PS00154">
    <property type="entry name" value="ATPASE_E1_E2"/>
    <property type="match status" value="1"/>
</dbReference>
<feature type="transmembrane region" description="Helical" evidence="8">
    <location>
        <begin position="626"/>
        <end position="644"/>
    </location>
</feature>
<dbReference type="InterPro" id="IPR008250">
    <property type="entry name" value="ATPase_P-typ_transduc_dom_A_sf"/>
</dbReference>